<keyword evidence="6" id="KW-0067">ATP-binding</keyword>
<dbReference type="Proteomes" id="UP000313066">
    <property type="component" value="Unassembled WGS sequence"/>
</dbReference>
<dbReference type="GO" id="GO:0005524">
    <property type="term" value="F:ATP binding"/>
    <property type="evidence" value="ECO:0007669"/>
    <property type="project" value="UniProtKB-KW"/>
</dbReference>
<feature type="compositionally biased region" description="Basic and acidic residues" evidence="8">
    <location>
        <begin position="183"/>
        <end position="194"/>
    </location>
</feature>
<dbReference type="InterPro" id="IPR000719">
    <property type="entry name" value="Prot_kinase_dom"/>
</dbReference>
<dbReference type="PRINTS" id="PR01950">
    <property type="entry name" value="LANCSUPER"/>
</dbReference>
<keyword evidence="5" id="KW-0418">Kinase</keyword>
<evidence type="ECO:0000256" key="8">
    <source>
        <dbReference type="SAM" id="MobiDB-lite"/>
    </source>
</evidence>
<dbReference type="PANTHER" id="PTHR43289:SF6">
    <property type="entry name" value="SERINE_THREONINE-PROTEIN KINASE NEKL-3"/>
    <property type="match status" value="1"/>
</dbReference>
<sequence>MDRSSPAERFHARYALALQAFAAGLPGDWSTRVHRDGPVSWRTCEPPKRLPRQGWKLHVSASAADALDLLDVVLPALVGAGAAFKLPEDVPSILRINAGLAGRAQVGKIITVYPASDDALAELIDRLDAMWRPARAPAVPSDLPVGSISEALFIRYGEFEPGEVVVDSDGVPRAALRAPDGTLHPDRRDIRGRQPDWAIPPVPPADRPVTTGPDGPIEIDGVAYLPLKLLGADARGFVALCVRPADQRLVVVRHRRRGVEGDEFGDDVVTRLENERRVLDRLRGSGLVPEPLAYDPSAGCLVVSDEGGGRPERLPAQERLDLMPALAAAVARLHARGVVHRDLKLSNVRVGPRGLRLVDLELAAPVGTRRPVPCGTDGHMPPEGLHAAAAPPYDVYGLGSCLAHAVLGHCPGLLPEPGNAGRQIGLLLWHGQRAAAAVVRACHHPDPARRPAADRIAERLREVLPAMRAERAAGPGAYGSPDPRWARRAAMSAGLAARRFTASRRDAHRRPDDCVEYECEGLHSGAAGVVVALATLDTALGTRQFTGDVADAATWLAERPPSPVHGLFTGDAGVAVALALAGARLGRTDLVVAARRRFEHAAASQACGYDLFSGAAGIVFAGCLLDAALGAEWARELAGRQVERIVEAARQAGGLTGWPSDPDPSGPVYLGAAHGTAGVAAALATWGRSTGRTGVAAFADDALRGIATHGLTEDGSTILATTAGEHRVAEHWCHGVTGFLWCLLHARTRDAEVREAAVAAFDQATPFLDNPTMCHGLSGVLETWRMLQALPGHRDRARRRVAHLTGTLRLLRHSQDGDTVWSSDRPSVVTPDLWVGFLGPAVQLALAAAGSADSLLSPRWVRRCARPAR</sequence>
<dbReference type="EMBL" id="VDMA02000005">
    <property type="protein sequence ID" value="KAB8185351.1"/>
    <property type="molecule type" value="Genomic_DNA"/>
</dbReference>
<feature type="binding site" evidence="7">
    <location>
        <position position="733"/>
    </location>
    <ligand>
        <name>Zn(2+)</name>
        <dbReference type="ChEBI" id="CHEBI:29105"/>
    </ligand>
</feature>
<dbReference type="SUPFAM" id="SSF158745">
    <property type="entry name" value="LanC-like"/>
    <property type="match status" value="1"/>
</dbReference>
<keyword evidence="4" id="KW-0547">Nucleotide-binding</keyword>
<dbReference type="GO" id="GO:0031179">
    <property type="term" value="P:peptide modification"/>
    <property type="evidence" value="ECO:0007669"/>
    <property type="project" value="InterPro"/>
</dbReference>
<accession>A0A5N6BY37</accession>
<evidence type="ECO:0000256" key="7">
    <source>
        <dbReference type="PIRSR" id="PIRSR607822-1"/>
    </source>
</evidence>
<keyword evidence="11" id="KW-1185">Reference proteome</keyword>
<dbReference type="InterPro" id="IPR012341">
    <property type="entry name" value="6hp_glycosidase-like_sf"/>
</dbReference>
<reference evidence="10 11" key="1">
    <citation type="submission" date="2019-10" db="EMBL/GenBank/DDBJ databases">
        <title>Nonomuraea sp. nov., isolated from Phyllanthus amarus.</title>
        <authorList>
            <person name="Klykleung N."/>
            <person name="Tanasupawat S."/>
        </authorList>
    </citation>
    <scope>NUCLEOTIDE SEQUENCE [LARGE SCALE GENOMIC DNA]</scope>
    <source>
        <strain evidence="10 11">CR1-09</strain>
    </source>
</reference>
<evidence type="ECO:0000256" key="4">
    <source>
        <dbReference type="ARBA" id="ARBA00022741"/>
    </source>
</evidence>
<organism evidence="10 11">
    <name type="scientific">Microbispora catharanthi</name>
    <dbReference type="NCBI Taxonomy" id="1712871"/>
    <lineage>
        <taxon>Bacteria</taxon>
        <taxon>Bacillati</taxon>
        <taxon>Actinomycetota</taxon>
        <taxon>Actinomycetes</taxon>
        <taxon>Streptosporangiales</taxon>
        <taxon>Streptosporangiaceae</taxon>
        <taxon>Microbispora</taxon>
    </lineage>
</organism>
<dbReference type="RefSeq" id="WP_139574251.1">
    <property type="nucleotide sequence ID" value="NZ_VDMA02000005.1"/>
</dbReference>
<dbReference type="Gene3D" id="1.50.10.10">
    <property type="match status" value="1"/>
</dbReference>
<dbReference type="InterPro" id="IPR057929">
    <property type="entry name" value="RamC_N"/>
</dbReference>
<keyword evidence="7" id="KW-0862">Zinc</keyword>
<feature type="binding site" evidence="7">
    <location>
        <position position="774"/>
    </location>
    <ligand>
        <name>Zn(2+)</name>
        <dbReference type="ChEBI" id="CHEBI:29105"/>
    </ligand>
</feature>
<keyword evidence="7" id="KW-0479">Metal-binding</keyword>
<evidence type="ECO:0000259" key="9">
    <source>
        <dbReference type="PROSITE" id="PS50011"/>
    </source>
</evidence>
<dbReference type="Gene3D" id="1.10.510.10">
    <property type="entry name" value="Transferase(Phosphotransferase) domain 1"/>
    <property type="match status" value="1"/>
</dbReference>
<evidence type="ECO:0000256" key="3">
    <source>
        <dbReference type="ARBA" id="ARBA00022679"/>
    </source>
</evidence>
<dbReference type="SMART" id="SM00220">
    <property type="entry name" value="S_TKc"/>
    <property type="match status" value="1"/>
</dbReference>
<feature type="binding site" evidence="7">
    <location>
        <position position="775"/>
    </location>
    <ligand>
        <name>Zn(2+)</name>
        <dbReference type="ChEBI" id="CHEBI:29105"/>
    </ligand>
</feature>
<dbReference type="PROSITE" id="PS50011">
    <property type="entry name" value="PROTEIN_KINASE_DOM"/>
    <property type="match status" value="1"/>
</dbReference>
<feature type="domain" description="Protein kinase" evidence="9">
    <location>
        <begin position="224"/>
        <end position="464"/>
    </location>
</feature>
<comment type="caution">
    <text evidence="10">The sequence shown here is derived from an EMBL/GenBank/DDBJ whole genome shotgun (WGS) entry which is preliminary data.</text>
</comment>
<feature type="region of interest" description="Disordered" evidence="8">
    <location>
        <begin position="176"/>
        <end position="209"/>
    </location>
</feature>
<dbReference type="GO" id="GO:0005975">
    <property type="term" value="P:carbohydrate metabolic process"/>
    <property type="evidence" value="ECO:0007669"/>
    <property type="project" value="InterPro"/>
</dbReference>
<name>A0A5N6BY37_9ACTN</name>
<dbReference type="SUPFAM" id="SSF56112">
    <property type="entry name" value="Protein kinase-like (PK-like)"/>
    <property type="match status" value="1"/>
</dbReference>
<dbReference type="InterPro" id="IPR011009">
    <property type="entry name" value="Kinase-like_dom_sf"/>
</dbReference>
<keyword evidence="2" id="KW-0723">Serine/threonine-protein kinase</keyword>
<evidence type="ECO:0000256" key="5">
    <source>
        <dbReference type="ARBA" id="ARBA00022777"/>
    </source>
</evidence>
<evidence type="ECO:0000256" key="1">
    <source>
        <dbReference type="ARBA" id="ARBA00012513"/>
    </source>
</evidence>
<dbReference type="GO" id="GO:0046872">
    <property type="term" value="F:metal ion binding"/>
    <property type="evidence" value="ECO:0007669"/>
    <property type="project" value="UniProtKB-KW"/>
</dbReference>
<evidence type="ECO:0000313" key="10">
    <source>
        <dbReference type="EMBL" id="KAB8185351.1"/>
    </source>
</evidence>
<dbReference type="SMART" id="SM01260">
    <property type="entry name" value="LANC_like"/>
    <property type="match status" value="1"/>
</dbReference>
<proteinExistence type="predicted"/>
<dbReference type="Pfam" id="PF25816">
    <property type="entry name" value="RamC_N"/>
    <property type="match status" value="1"/>
</dbReference>
<keyword evidence="3" id="KW-0808">Transferase</keyword>
<gene>
    <name evidence="10" type="ORF">FH610_011155</name>
</gene>
<dbReference type="Pfam" id="PF00069">
    <property type="entry name" value="Pkinase"/>
    <property type="match status" value="1"/>
</dbReference>
<dbReference type="Pfam" id="PF05147">
    <property type="entry name" value="LANC_like"/>
    <property type="match status" value="1"/>
</dbReference>
<dbReference type="AlphaFoldDB" id="A0A5N6BY37"/>
<dbReference type="PANTHER" id="PTHR43289">
    <property type="entry name" value="MITOGEN-ACTIVATED PROTEIN KINASE KINASE KINASE 20-RELATED"/>
    <property type="match status" value="1"/>
</dbReference>
<dbReference type="InterPro" id="IPR007822">
    <property type="entry name" value="LANC-like"/>
</dbReference>
<evidence type="ECO:0000256" key="2">
    <source>
        <dbReference type="ARBA" id="ARBA00022527"/>
    </source>
</evidence>
<protein>
    <recommendedName>
        <fullName evidence="1">non-specific serine/threonine protein kinase</fullName>
        <ecNumber evidence="1">2.7.11.1</ecNumber>
    </recommendedName>
</protein>
<evidence type="ECO:0000313" key="11">
    <source>
        <dbReference type="Proteomes" id="UP000313066"/>
    </source>
</evidence>
<evidence type="ECO:0000256" key="6">
    <source>
        <dbReference type="ARBA" id="ARBA00022840"/>
    </source>
</evidence>
<dbReference type="GO" id="GO:0004674">
    <property type="term" value="F:protein serine/threonine kinase activity"/>
    <property type="evidence" value="ECO:0007669"/>
    <property type="project" value="UniProtKB-KW"/>
</dbReference>
<dbReference type="EC" id="2.7.11.1" evidence="1"/>